<dbReference type="OrthoDB" id="9801656at2"/>
<feature type="domain" description="N-acetyltransferase" evidence="1">
    <location>
        <begin position="12"/>
        <end position="171"/>
    </location>
</feature>
<reference evidence="2 3" key="1">
    <citation type="submission" date="2019-06" db="EMBL/GenBank/DDBJ databases">
        <title>Erythrobacter insulae sp. nov., isolated from a tidal flat.</title>
        <authorList>
            <person name="Yoon J.-H."/>
        </authorList>
    </citation>
    <scope>NUCLEOTIDE SEQUENCE [LARGE SCALE GENOMIC DNA]</scope>
    <source>
        <strain evidence="2 3">JBTF-M21</strain>
    </source>
</reference>
<dbReference type="Pfam" id="PF13302">
    <property type="entry name" value="Acetyltransf_3"/>
    <property type="match status" value="1"/>
</dbReference>
<proteinExistence type="predicted"/>
<dbReference type="EMBL" id="VHJK01000001">
    <property type="protein sequence ID" value="TRD10903.1"/>
    <property type="molecule type" value="Genomic_DNA"/>
</dbReference>
<dbReference type="PROSITE" id="PS51186">
    <property type="entry name" value="GNAT"/>
    <property type="match status" value="1"/>
</dbReference>
<comment type="caution">
    <text evidence="2">The sequence shown here is derived from an EMBL/GenBank/DDBJ whole genome shotgun (WGS) entry which is preliminary data.</text>
</comment>
<gene>
    <name evidence="2" type="ORF">FGU71_02850</name>
</gene>
<dbReference type="InterPro" id="IPR016181">
    <property type="entry name" value="Acyl_CoA_acyltransferase"/>
</dbReference>
<dbReference type="Proteomes" id="UP000316343">
    <property type="component" value="Unassembled WGS sequence"/>
</dbReference>
<dbReference type="AlphaFoldDB" id="A0A547P9S8"/>
<name>A0A547P9S8_9SPHN</name>
<dbReference type="PANTHER" id="PTHR43610:SF1">
    <property type="entry name" value="N-ACETYLTRANSFERASE DOMAIN-CONTAINING PROTEIN"/>
    <property type="match status" value="1"/>
</dbReference>
<protein>
    <submittedName>
        <fullName evidence="2">GNAT family N-acetyltransferase</fullName>
    </submittedName>
</protein>
<keyword evidence="3" id="KW-1185">Reference proteome</keyword>
<dbReference type="SUPFAM" id="SSF55729">
    <property type="entry name" value="Acyl-CoA N-acyltransferases (Nat)"/>
    <property type="match status" value="1"/>
</dbReference>
<dbReference type="Gene3D" id="3.40.630.30">
    <property type="match status" value="1"/>
</dbReference>
<evidence type="ECO:0000259" key="1">
    <source>
        <dbReference type="PROSITE" id="PS51186"/>
    </source>
</evidence>
<dbReference type="InterPro" id="IPR000182">
    <property type="entry name" value="GNAT_dom"/>
</dbReference>
<evidence type="ECO:0000313" key="2">
    <source>
        <dbReference type="EMBL" id="TRD10903.1"/>
    </source>
</evidence>
<dbReference type="PANTHER" id="PTHR43610">
    <property type="entry name" value="BLL6696 PROTEIN"/>
    <property type="match status" value="1"/>
</dbReference>
<dbReference type="GO" id="GO:0016747">
    <property type="term" value="F:acyltransferase activity, transferring groups other than amino-acyl groups"/>
    <property type="evidence" value="ECO:0007669"/>
    <property type="project" value="InterPro"/>
</dbReference>
<organism evidence="2 3">
    <name type="scientific">Erythrobacter insulae</name>
    <dbReference type="NCBI Taxonomy" id="2584124"/>
    <lineage>
        <taxon>Bacteria</taxon>
        <taxon>Pseudomonadati</taxon>
        <taxon>Pseudomonadota</taxon>
        <taxon>Alphaproteobacteria</taxon>
        <taxon>Sphingomonadales</taxon>
        <taxon>Erythrobacteraceae</taxon>
        <taxon>Erythrobacter/Porphyrobacter group</taxon>
        <taxon>Erythrobacter</taxon>
    </lineage>
</organism>
<evidence type="ECO:0000313" key="3">
    <source>
        <dbReference type="Proteomes" id="UP000316343"/>
    </source>
</evidence>
<keyword evidence="2" id="KW-0808">Transferase</keyword>
<sequence>MNRQPILENERLLLRPLELGDWDGLFAVASDPAVWEQHPMHDRWREDVFRAFFDDALAKGGALAIVDKKTDQIIGSSRFQEFEPDEGGSLEIGWTFLACKYWGKGINRQVKQMMLAHAFEFVERVDFRVGETNYRSQIALENIGAERTRRTELTRYQGSRVLHKIFEITRENFAAGPLSQPDAE</sequence>
<dbReference type="RefSeq" id="WP_142787165.1">
    <property type="nucleotide sequence ID" value="NZ_VHJK01000001.1"/>
</dbReference>
<accession>A0A547P9S8</accession>